<protein>
    <submittedName>
        <fullName evidence="1">Uncharacterized protein</fullName>
    </submittedName>
</protein>
<proteinExistence type="predicted"/>
<dbReference type="EMBL" id="VBAO01000159">
    <property type="protein sequence ID" value="TMI81717.1"/>
    <property type="molecule type" value="Genomic_DNA"/>
</dbReference>
<comment type="caution">
    <text evidence="1">The sequence shown here is derived from an EMBL/GenBank/DDBJ whole genome shotgun (WGS) entry which is preliminary data.</text>
</comment>
<accession>A0A537JDT8</accession>
<dbReference type="Proteomes" id="UP000320048">
    <property type="component" value="Unassembled WGS sequence"/>
</dbReference>
<evidence type="ECO:0000313" key="2">
    <source>
        <dbReference type="Proteomes" id="UP000320048"/>
    </source>
</evidence>
<evidence type="ECO:0000313" key="1">
    <source>
        <dbReference type="EMBL" id="TMI81717.1"/>
    </source>
</evidence>
<reference evidence="1 2" key="1">
    <citation type="journal article" date="2019" name="Nat. Microbiol.">
        <title>Mediterranean grassland soil C-N compound turnover is dependent on rainfall and depth, and is mediated by genomically divergent microorganisms.</title>
        <authorList>
            <person name="Diamond S."/>
            <person name="Andeer P.F."/>
            <person name="Li Z."/>
            <person name="Crits-Christoph A."/>
            <person name="Burstein D."/>
            <person name="Anantharaman K."/>
            <person name="Lane K.R."/>
            <person name="Thomas B.C."/>
            <person name="Pan C."/>
            <person name="Northen T.R."/>
            <person name="Banfield J.F."/>
        </authorList>
    </citation>
    <scope>NUCLEOTIDE SEQUENCE [LARGE SCALE GENOMIC DNA]</scope>
    <source>
        <strain evidence="1">NP_7</strain>
    </source>
</reference>
<organism evidence="1 2">
    <name type="scientific">Candidatus Segetimicrobium genomatis</name>
    <dbReference type="NCBI Taxonomy" id="2569760"/>
    <lineage>
        <taxon>Bacteria</taxon>
        <taxon>Bacillati</taxon>
        <taxon>Candidatus Sysuimicrobiota</taxon>
        <taxon>Candidatus Sysuimicrobiia</taxon>
        <taxon>Candidatus Sysuimicrobiales</taxon>
        <taxon>Candidatus Segetimicrobiaceae</taxon>
        <taxon>Candidatus Segetimicrobium</taxon>
    </lineage>
</organism>
<name>A0A537JDT8_9BACT</name>
<gene>
    <name evidence="1" type="ORF">E6H04_06095</name>
</gene>
<sequence>MTPQLVQEPPEKLTAKDPPLVSVVFRVVPEIRYTSVLSAVHTVVPVNGFDAQEFAGLGVGIVAEMVLFSMPTTATSLCELDQLPFGTYETTVVPVTRTDNELDGWQEPGGGAAAPA</sequence>
<dbReference type="AlphaFoldDB" id="A0A537JDT8"/>